<proteinExistence type="predicted"/>
<evidence type="ECO:0000313" key="2">
    <source>
        <dbReference type="EMBL" id="MBO0353041.1"/>
    </source>
</evidence>
<keyword evidence="3" id="KW-1185">Reference proteome</keyword>
<feature type="domain" description="Tail specific protease" evidence="1">
    <location>
        <begin position="538"/>
        <end position="734"/>
    </location>
</feature>
<comment type="caution">
    <text evidence="2">The sequence shown here is derived from an EMBL/GenBank/DDBJ whole genome shotgun (WGS) entry which is preliminary data.</text>
</comment>
<dbReference type="SUPFAM" id="SSF52096">
    <property type="entry name" value="ClpP/crotonase"/>
    <property type="match status" value="1"/>
</dbReference>
<dbReference type="Gene3D" id="3.90.226.10">
    <property type="entry name" value="2-enoyl-CoA Hydratase, Chain A, domain 1"/>
    <property type="match status" value="1"/>
</dbReference>
<dbReference type="InterPro" id="IPR005151">
    <property type="entry name" value="Tail-specific_protease"/>
</dbReference>
<dbReference type="SMART" id="SM00245">
    <property type="entry name" value="TSPc"/>
    <property type="match status" value="1"/>
</dbReference>
<evidence type="ECO:0000313" key="3">
    <source>
        <dbReference type="Proteomes" id="UP000664044"/>
    </source>
</evidence>
<name>A0ABS3G0W2_9FLAO</name>
<reference evidence="2 3" key="1">
    <citation type="submission" date="2021-03" db="EMBL/GenBank/DDBJ databases">
        <title>Muricauda lutimaris sp. nov. and Muricauda ruestringensis sp. nov, two marine members of the Flavobacteriaceae isolated from deep sea sediments of Western Pacific.</title>
        <authorList>
            <person name="Zhao S."/>
            <person name="Liu R."/>
        </authorList>
    </citation>
    <scope>NUCLEOTIDE SEQUENCE [LARGE SCALE GENOMIC DNA]</scope>
    <source>
        <strain evidence="2 3">BC31-1-A7</strain>
    </source>
</reference>
<dbReference type="Gene3D" id="3.30.750.44">
    <property type="match status" value="1"/>
</dbReference>
<dbReference type="EMBL" id="JAFLNL010000001">
    <property type="protein sequence ID" value="MBO0353041.1"/>
    <property type="molecule type" value="Genomic_DNA"/>
</dbReference>
<accession>A0ABS3G0W2</accession>
<protein>
    <recommendedName>
        <fullName evidence="1">Tail specific protease domain-containing protein</fullName>
    </recommendedName>
</protein>
<organism evidence="2 3">
    <name type="scientific">Flagellimonas aurea</name>
    <dbReference type="NCBI Taxonomy" id="2915619"/>
    <lineage>
        <taxon>Bacteria</taxon>
        <taxon>Pseudomonadati</taxon>
        <taxon>Bacteroidota</taxon>
        <taxon>Flavobacteriia</taxon>
        <taxon>Flavobacteriales</taxon>
        <taxon>Flavobacteriaceae</taxon>
        <taxon>Flagellimonas</taxon>
    </lineage>
</organism>
<dbReference type="RefSeq" id="WP_207031505.1">
    <property type="nucleotide sequence ID" value="NZ_JAFLNL010000001.1"/>
</dbReference>
<sequence length="757" mass="86048">MAKISGLTFIASISIYVILLSSCNNEAYDKEFDRKVENLKTFSKVYGYVKYFHPSDMASEIDWASFAIYGADRVESCKNKDELIDTLKALFKPIAPTVIFSKNQPGQYNLKSITPEDIGGMEPTYWQHRGVGYGMDPQLRTPYQSSRVNGLIKKDYSHMVGKLSIGIDASKYLGKKIKYVAWAKKGDVPLEKAYLRLALEKSDGTSDLKMENITSDKWKQYEIITQVDSITTLIHLGSAIKGKGSILYDLPMLYYEENDNWVQVPLSNNDFETDVTFNENQPNKWYFEGVGYLCSVTDLDHYSGSKSVLLEYSGVVEKEKGQSLFPSQPKFGETLTKEVGSEIYIQMPLVLYSNDEGTYPKTNQEGLERLKLTLEETPRNPAYLKVRLGNVINTYNVFQHFYPYFDVVDLNWLDELKKALTNSFKDSTGMDHLTTLQKFTAPLKDGHIVVSYKENTGWLTPPITWTWVEEKLVITNVLDSKIPLRVGDVVTEINGESVVEYFEEINSRISAGTKGWLNHRAEQQSLMGEKGSELNIKVGNENIKLIRSQYPFSSATRMSDYEKINDSVFYLNLNSIAMEDIEKLLPELAKSKSIICDLRVYPRGNHGFISYLLKEKDTSDSWMQIPQNIYPDRNETTFQNANWLLPNKQPYLGDKQIIFMIKGSAISYAESYMGFIKGYKLATIIGEPTAGTNGNINRFELPGGYNIRWTGMKVVKHDGSTLHGIGFLPDIYVHRTIEGVKEGKDEYLEAAIELTRK</sequence>
<evidence type="ECO:0000259" key="1">
    <source>
        <dbReference type="SMART" id="SM00245"/>
    </source>
</evidence>
<dbReference type="PANTHER" id="PTHR32060">
    <property type="entry name" value="TAIL-SPECIFIC PROTEASE"/>
    <property type="match status" value="1"/>
</dbReference>
<dbReference type="PROSITE" id="PS51257">
    <property type="entry name" value="PROKAR_LIPOPROTEIN"/>
    <property type="match status" value="1"/>
</dbReference>
<dbReference type="PANTHER" id="PTHR32060:SF22">
    <property type="entry name" value="CARBOXYL-TERMINAL-PROCESSING PEPTIDASE 3, CHLOROPLASTIC"/>
    <property type="match status" value="1"/>
</dbReference>
<gene>
    <name evidence="2" type="ORF">J0656_03360</name>
</gene>
<dbReference type="Proteomes" id="UP000664044">
    <property type="component" value="Unassembled WGS sequence"/>
</dbReference>
<dbReference type="Pfam" id="PF03572">
    <property type="entry name" value="Peptidase_S41"/>
    <property type="match status" value="1"/>
</dbReference>
<dbReference type="InterPro" id="IPR029045">
    <property type="entry name" value="ClpP/crotonase-like_dom_sf"/>
</dbReference>